<dbReference type="EMBL" id="JAOYOD010000001">
    <property type="protein sequence ID" value="MCV9385210.1"/>
    <property type="molecule type" value="Genomic_DNA"/>
</dbReference>
<dbReference type="PANTHER" id="PTHR43095">
    <property type="entry name" value="SUGAR KINASE"/>
    <property type="match status" value="1"/>
</dbReference>
<dbReference type="InterPro" id="IPR000577">
    <property type="entry name" value="Carb_kinase_FGGY"/>
</dbReference>
<evidence type="ECO:0000313" key="6">
    <source>
        <dbReference type="EMBL" id="MCV9385210.1"/>
    </source>
</evidence>
<dbReference type="InterPro" id="IPR018485">
    <property type="entry name" value="FGGY_C"/>
</dbReference>
<accession>A0ABT3CNC6</accession>
<dbReference type="GO" id="GO:0016301">
    <property type="term" value="F:kinase activity"/>
    <property type="evidence" value="ECO:0007669"/>
    <property type="project" value="UniProtKB-KW"/>
</dbReference>
<dbReference type="InterPro" id="IPR050406">
    <property type="entry name" value="FGGY_Carb_Kinase"/>
</dbReference>
<dbReference type="PANTHER" id="PTHR43095:SF5">
    <property type="entry name" value="XYLULOSE KINASE"/>
    <property type="match status" value="1"/>
</dbReference>
<keyword evidence="7" id="KW-1185">Reference proteome</keyword>
<dbReference type="Pfam" id="PF00370">
    <property type="entry name" value="FGGY_N"/>
    <property type="match status" value="1"/>
</dbReference>
<evidence type="ECO:0000256" key="2">
    <source>
        <dbReference type="ARBA" id="ARBA00022679"/>
    </source>
</evidence>
<dbReference type="SUPFAM" id="SSF53067">
    <property type="entry name" value="Actin-like ATPase domain"/>
    <property type="match status" value="2"/>
</dbReference>
<organism evidence="6 7">
    <name type="scientific">Reichenbachiella ulvae</name>
    <dbReference type="NCBI Taxonomy" id="2980104"/>
    <lineage>
        <taxon>Bacteria</taxon>
        <taxon>Pseudomonadati</taxon>
        <taxon>Bacteroidota</taxon>
        <taxon>Cytophagia</taxon>
        <taxon>Cytophagales</taxon>
        <taxon>Reichenbachiellaceae</taxon>
        <taxon>Reichenbachiella</taxon>
    </lineage>
</organism>
<feature type="domain" description="Carbohydrate kinase FGGY N-terminal" evidence="4">
    <location>
        <begin position="2"/>
        <end position="244"/>
    </location>
</feature>
<dbReference type="Proteomes" id="UP001300692">
    <property type="component" value="Unassembled WGS sequence"/>
</dbReference>
<proteinExistence type="inferred from homology"/>
<sequence>MYLIGYDLGSSSVKAALVDAKSGKTLAIEQYPEVEMEIISHEAGWAEQEPNTWWDYVKKVTDKVVKSAGIDASLVQGIGISYQMHGLVLVDENNEALRPSIIWCDSRAVEIGNQAFDTIGHDQCLKSLLNSPGNFTASKLKWVKDNEPEVYAKAKKMMLPGDFIAMKMSGEIKTTISGLSEGMLWDFENEKVASFLLDHYGISEDLIPEIVPSIGEQGTLSEEGAKELGLTAGISIGYRAGDQPNNALSLNVFEPGEVAATGGTSGVVYGVVDKPAIDPKTRVNGFAHVNHTSSDPRVGVLLCINGAGIQYNYVRQLTTDGNVSYPELEAKASEIAIGSDGLKIIPFGNGAERVLENQNPGSHISNLHFNLHTKSHFYRAALEGIAFSFIYGMEIMQDMGLDVKVMKVGNDNLFQSEIFSTTIASVMDCEIQMLDATGAVGAAKASGVAAGAYSDVREAFQSMETIKTYKAAADAEAYKSSYQDWKKELTYILNKN</sequence>
<dbReference type="Pfam" id="PF02782">
    <property type="entry name" value="FGGY_C"/>
    <property type="match status" value="1"/>
</dbReference>
<dbReference type="InterPro" id="IPR018484">
    <property type="entry name" value="FGGY_N"/>
</dbReference>
<reference evidence="6 7" key="1">
    <citation type="submission" date="2022-10" db="EMBL/GenBank/DDBJ databases">
        <title>Comparative genomics and taxonomic characterization of three novel marine species of genus Reichenbachiella exhibiting antioxidant and polysaccharide degradation activities.</title>
        <authorList>
            <person name="Muhammad N."/>
            <person name="Lee Y.-J."/>
            <person name="Ko J."/>
            <person name="Kim S.-G."/>
        </authorList>
    </citation>
    <scope>NUCLEOTIDE SEQUENCE [LARGE SCALE GENOMIC DNA]</scope>
    <source>
        <strain evidence="6 7">ABR2-5</strain>
    </source>
</reference>
<dbReference type="PIRSF" id="PIRSF000538">
    <property type="entry name" value="GlpK"/>
    <property type="match status" value="1"/>
</dbReference>
<dbReference type="RefSeq" id="WP_264136003.1">
    <property type="nucleotide sequence ID" value="NZ_JAOYOD010000001.1"/>
</dbReference>
<comment type="similarity">
    <text evidence="1">Belongs to the FGGY kinase family.</text>
</comment>
<feature type="domain" description="Carbohydrate kinase FGGY C-terminal" evidence="5">
    <location>
        <begin position="259"/>
        <end position="450"/>
    </location>
</feature>
<evidence type="ECO:0000256" key="3">
    <source>
        <dbReference type="ARBA" id="ARBA00022777"/>
    </source>
</evidence>
<protein>
    <submittedName>
        <fullName evidence="6">FGGY family carbohydrate kinase</fullName>
    </submittedName>
</protein>
<evidence type="ECO:0000313" key="7">
    <source>
        <dbReference type="Proteomes" id="UP001300692"/>
    </source>
</evidence>
<evidence type="ECO:0000259" key="5">
    <source>
        <dbReference type="Pfam" id="PF02782"/>
    </source>
</evidence>
<name>A0ABT3CNC6_9BACT</name>
<keyword evidence="3 6" id="KW-0418">Kinase</keyword>
<dbReference type="Gene3D" id="3.30.420.40">
    <property type="match status" value="2"/>
</dbReference>
<dbReference type="CDD" id="cd07809">
    <property type="entry name" value="ASKHA_NBD_FGGY_BaXK-like"/>
    <property type="match status" value="1"/>
</dbReference>
<keyword evidence="2" id="KW-0808">Transferase</keyword>
<comment type="caution">
    <text evidence="6">The sequence shown here is derived from an EMBL/GenBank/DDBJ whole genome shotgun (WGS) entry which is preliminary data.</text>
</comment>
<dbReference type="InterPro" id="IPR043129">
    <property type="entry name" value="ATPase_NBD"/>
</dbReference>
<evidence type="ECO:0000256" key="1">
    <source>
        <dbReference type="ARBA" id="ARBA00009156"/>
    </source>
</evidence>
<evidence type="ECO:0000259" key="4">
    <source>
        <dbReference type="Pfam" id="PF00370"/>
    </source>
</evidence>
<gene>
    <name evidence="6" type="ORF">N7U62_00970</name>
</gene>